<keyword evidence="2" id="KW-1185">Reference proteome</keyword>
<sequence>MPEGARAPRLTCSDSCRTAKYRRERRAREAVADAKRREWLGTVAPLAQGGDWEALAASFADTPTGFAPELIDAVRRLAQLAAEQLG</sequence>
<reference evidence="2" key="1">
    <citation type="journal article" date="2019" name="Int. J. Syst. Evol. Microbiol.">
        <title>The Global Catalogue of Microorganisms (GCM) 10K type strain sequencing project: providing services to taxonomists for standard genome sequencing and annotation.</title>
        <authorList>
            <consortium name="The Broad Institute Genomics Platform"/>
            <consortium name="The Broad Institute Genome Sequencing Center for Infectious Disease"/>
            <person name="Wu L."/>
            <person name="Ma J."/>
        </authorList>
    </citation>
    <scope>NUCLEOTIDE SEQUENCE [LARGE SCALE GENOMIC DNA]</scope>
    <source>
        <strain evidence="2">CGMCC 1.10363</strain>
    </source>
</reference>
<gene>
    <name evidence="1" type="ORF">ACFOYW_13405</name>
</gene>
<evidence type="ECO:0000313" key="1">
    <source>
        <dbReference type="EMBL" id="MFC4244371.1"/>
    </source>
</evidence>
<dbReference type="RefSeq" id="WP_390229796.1">
    <property type="nucleotide sequence ID" value="NZ_JBHSCN010000006.1"/>
</dbReference>
<comment type="caution">
    <text evidence="1">The sequence shown here is derived from an EMBL/GenBank/DDBJ whole genome shotgun (WGS) entry which is preliminary data.</text>
</comment>
<evidence type="ECO:0000313" key="2">
    <source>
        <dbReference type="Proteomes" id="UP001595900"/>
    </source>
</evidence>
<proteinExistence type="predicted"/>
<protein>
    <submittedName>
        <fullName evidence="1">Uncharacterized protein</fullName>
    </submittedName>
</protein>
<accession>A0ABV8QA82</accession>
<dbReference type="EMBL" id="JBHSCN010000006">
    <property type="protein sequence ID" value="MFC4244371.1"/>
    <property type="molecule type" value="Genomic_DNA"/>
</dbReference>
<dbReference type="Proteomes" id="UP001595900">
    <property type="component" value="Unassembled WGS sequence"/>
</dbReference>
<name>A0ABV8QA82_9MICO</name>
<organism evidence="1 2">
    <name type="scientific">Gryllotalpicola reticulitermitis</name>
    <dbReference type="NCBI Taxonomy" id="1184153"/>
    <lineage>
        <taxon>Bacteria</taxon>
        <taxon>Bacillati</taxon>
        <taxon>Actinomycetota</taxon>
        <taxon>Actinomycetes</taxon>
        <taxon>Micrococcales</taxon>
        <taxon>Microbacteriaceae</taxon>
        <taxon>Gryllotalpicola</taxon>
    </lineage>
</organism>